<evidence type="ECO:0000313" key="13">
    <source>
        <dbReference type="Proteomes" id="UP000289886"/>
    </source>
</evidence>
<dbReference type="InterPro" id="IPR056621">
    <property type="entry name" value="FN3_IL27B_N"/>
</dbReference>
<evidence type="ECO:0000256" key="10">
    <source>
        <dbReference type="ARBA" id="ARBA00023288"/>
    </source>
</evidence>
<dbReference type="InterPro" id="IPR050379">
    <property type="entry name" value="Type-I_Cytokine_Rcpt"/>
</dbReference>
<proteinExistence type="predicted"/>
<evidence type="ECO:0000256" key="4">
    <source>
        <dbReference type="ARBA" id="ARBA00022729"/>
    </source>
</evidence>
<dbReference type="Proteomes" id="UP000289886">
    <property type="component" value="Unassembled WGS sequence"/>
</dbReference>
<dbReference type="GO" id="GO:0043235">
    <property type="term" value="C:receptor complex"/>
    <property type="evidence" value="ECO:0007669"/>
    <property type="project" value="TreeGrafter"/>
</dbReference>
<dbReference type="EMBL" id="SCEB01214123">
    <property type="protein sequence ID" value="RXM37079.1"/>
    <property type="molecule type" value="Genomic_DNA"/>
</dbReference>
<keyword evidence="2" id="KW-1003">Cell membrane</keyword>
<evidence type="ECO:0000256" key="8">
    <source>
        <dbReference type="ARBA" id="ARBA00023170"/>
    </source>
</evidence>
<name>A0A444UPI5_ACIRT</name>
<keyword evidence="10" id="KW-0449">Lipoprotein</keyword>
<dbReference type="InterPro" id="IPR013783">
    <property type="entry name" value="Ig-like_fold"/>
</dbReference>
<dbReference type="AlphaFoldDB" id="A0A444UPI5"/>
<dbReference type="InterPro" id="IPR036116">
    <property type="entry name" value="FN3_sf"/>
</dbReference>
<keyword evidence="3" id="KW-0336">GPI-anchor</keyword>
<keyword evidence="13" id="KW-1185">Reference proteome</keyword>
<evidence type="ECO:0000313" key="12">
    <source>
        <dbReference type="EMBL" id="RXM37079.1"/>
    </source>
</evidence>
<dbReference type="CDD" id="cd00063">
    <property type="entry name" value="FN3"/>
    <property type="match status" value="2"/>
</dbReference>
<keyword evidence="8 12" id="KW-0675">Receptor</keyword>
<evidence type="ECO:0000256" key="9">
    <source>
        <dbReference type="ARBA" id="ARBA00023180"/>
    </source>
</evidence>
<dbReference type="PANTHER" id="PTHR23036:SF21">
    <property type="entry name" value="CILIARY NEUROTROPHIC FACTOR RECEPTOR SUBUNIT ALPHA"/>
    <property type="match status" value="1"/>
</dbReference>
<evidence type="ECO:0000256" key="3">
    <source>
        <dbReference type="ARBA" id="ARBA00022622"/>
    </source>
</evidence>
<evidence type="ECO:0000256" key="1">
    <source>
        <dbReference type="ARBA" id="ARBA00004609"/>
    </source>
</evidence>
<dbReference type="GO" id="GO:0009897">
    <property type="term" value="C:external side of plasma membrane"/>
    <property type="evidence" value="ECO:0007669"/>
    <property type="project" value="TreeGrafter"/>
</dbReference>
<gene>
    <name evidence="12" type="ORF">EOD39_21188</name>
</gene>
<comment type="caution">
    <text evidence="12">The sequence shown here is derived from an EMBL/GenBank/DDBJ whole genome shotgun (WGS) entry which is preliminary data.</text>
</comment>
<dbReference type="PROSITE" id="PS01354">
    <property type="entry name" value="HEMATOPO_REC_L_F3"/>
    <property type="match status" value="1"/>
</dbReference>
<evidence type="ECO:0000256" key="6">
    <source>
        <dbReference type="ARBA" id="ARBA00023136"/>
    </source>
</evidence>
<accession>A0A444UPI5</accession>
<keyword evidence="7" id="KW-1015">Disulfide bond</keyword>
<dbReference type="Gene3D" id="2.60.40.10">
    <property type="entry name" value="Immunoglobulins"/>
    <property type="match status" value="3"/>
</dbReference>
<dbReference type="Pfam" id="PF24031">
    <property type="entry name" value="FN3_IL27B_N"/>
    <property type="match status" value="1"/>
</dbReference>
<dbReference type="InterPro" id="IPR003530">
    <property type="entry name" value="Hematopoietin_rcpt_L_F3_CS"/>
</dbReference>
<keyword evidence="9" id="KW-0325">Glycoprotein</keyword>
<dbReference type="FunFam" id="2.60.40.10:FF:000564">
    <property type="entry name" value="Ciliary neurotrophic factor receptor subunit alpha"/>
    <property type="match status" value="1"/>
</dbReference>
<evidence type="ECO:0000256" key="5">
    <source>
        <dbReference type="ARBA" id="ARBA00022737"/>
    </source>
</evidence>
<organism evidence="12 13">
    <name type="scientific">Acipenser ruthenus</name>
    <name type="common">Sterlet sturgeon</name>
    <dbReference type="NCBI Taxonomy" id="7906"/>
    <lineage>
        <taxon>Eukaryota</taxon>
        <taxon>Metazoa</taxon>
        <taxon>Chordata</taxon>
        <taxon>Craniata</taxon>
        <taxon>Vertebrata</taxon>
        <taxon>Euteleostomi</taxon>
        <taxon>Actinopterygii</taxon>
        <taxon>Chondrostei</taxon>
        <taxon>Acipenseriformes</taxon>
        <taxon>Acipenseridae</taxon>
        <taxon>Acipenser</taxon>
    </lineage>
</organism>
<sequence length="269" mass="30815">MHGMKKNSAEDIVTFHPCFCQVELSDSTSHTITDAYAGKEYIIQVAAKDTEIGTWSDWSVAIHATPWMEVPRQHITTTTEAGIAEPPKEPVVTCRSNTYPKGFYCTWHLPHPSYIPTEFEVSVKHGNKKLEFQKDPVHKNRCYVKYPELFSTNKYKVNVIAINALGNSSTYISFDEFSIVKPDPPEKLVANPVPNNVRRLEVTWNNPSTWPDAENFPLKYFLRYRPLILDQWQHVSTYLSMACGLMRVWGVRVSGVGYNIKAWESFISH</sequence>
<dbReference type="InterPro" id="IPR003961">
    <property type="entry name" value="FN3_dom"/>
</dbReference>
<evidence type="ECO:0000259" key="11">
    <source>
        <dbReference type="PROSITE" id="PS50853"/>
    </source>
</evidence>
<dbReference type="GO" id="GO:0004921">
    <property type="term" value="F:interleukin-11 receptor activity"/>
    <property type="evidence" value="ECO:0007669"/>
    <property type="project" value="TreeGrafter"/>
</dbReference>
<comment type="subcellular location">
    <subcellularLocation>
        <location evidence="1">Cell membrane</location>
        <topology evidence="1">Lipid-anchor</topology>
        <topology evidence="1">GPI-anchor</topology>
    </subcellularLocation>
</comment>
<keyword evidence="6" id="KW-0472">Membrane</keyword>
<keyword evidence="4" id="KW-0732">Signal</keyword>
<feature type="domain" description="Fibronectin type-III" evidence="11">
    <location>
        <begin position="86"/>
        <end position="183"/>
    </location>
</feature>
<reference evidence="12 13" key="1">
    <citation type="submission" date="2019-01" db="EMBL/GenBank/DDBJ databases">
        <title>Draft Genome and Complete Hox-Cluster Characterization of the Sterlet Sturgeon (Acipenser ruthenus).</title>
        <authorList>
            <person name="Wei Q."/>
        </authorList>
    </citation>
    <scope>NUCLEOTIDE SEQUENCE [LARGE SCALE GENOMIC DNA]</scope>
    <source>
        <strain evidence="12">WHYD16114868_AA</strain>
        <tissue evidence="12">Blood</tissue>
    </source>
</reference>
<keyword evidence="5" id="KW-0677">Repeat</keyword>
<dbReference type="PROSITE" id="PS50853">
    <property type="entry name" value="FN3"/>
    <property type="match status" value="1"/>
</dbReference>
<dbReference type="GO" id="GO:0008284">
    <property type="term" value="P:positive regulation of cell population proliferation"/>
    <property type="evidence" value="ECO:0007669"/>
    <property type="project" value="TreeGrafter"/>
</dbReference>
<protein>
    <submittedName>
        <fullName evidence="12">Ciliary neurotrophic factor receptor subunit alpha</fullName>
    </submittedName>
</protein>
<evidence type="ECO:0000256" key="7">
    <source>
        <dbReference type="ARBA" id="ARBA00023157"/>
    </source>
</evidence>
<dbReference type="SUPFAM" id="SSF49265">
    <property type="entry name" value="Fibronectin type III"/>
    <property type="match status" value="3"/>
</dbReference>
<dbReference type="GO" id="GO:0019970">
    <property type="term" value="F:interleukin-11 binding"/>
    <property type="evidence" value="ECO:0007669"/>
    <property type="project" value="TreeGrafter"/>
</dbReference>
<dbReference type="PANTHER" id="PTHR23036">
    <property type="entry name" value="CYTOKINE RECEPTOR"/>
    <property type="match status" value="1"/>
</dbReference>
<evidence type="ECO:0000256" key="2">
    <source>
        <dbReference type="ARBA" id="ARBA00022475"/>
    </source>
</evidence>